<dbReference type="CDD" id="cd16917">
    <property type="entry name" value="HATPase_UhpB-NarQ-NarX-like"/>
    <property type="match status" value="1"/>
</dbReference>
<feature type="transmembrane region" description="Helical" evidence="5">
    <location>
        <begin position="397"/>
        <end position="415"/>
    </location>
</feature>
<gene>
    <name evidence="7" type="ORF">NIIDNTM18_02070</name>
</gene>
<dbReference type="InterPro" id="IPR036890">
    <property type="entry name" value="HATPase_C_sf"/>
</dbReference>
<evidence type="ECO:0000256" key="1">
    <source>
        <dbReference type="ARBA" id="ARBA00022679"/>
    </source>
</evidence>
<evidence type="ECO:0000256" key="3">
    <source>
        <dbReference type="ARBA" id="ARBA00023012"/>
    </source>
</evidence>
<dbReference type="GO" id="GO:0000160">
    <property type="term" value="P:phosphorelay signal transduction system"/>
    <property type="evidence" value="ECO:0007669"/>
    <property type="project" value="UniProtKB-KW"/>
</dbReference>
<keyword evidence="5" id="KW-1133">Transmembrane helix</keyword>
<feature type="domain" description="Histidine kinase/HSP90-like ATPase" evidence="6">
    <location>
        <begin position="268"/>
        <end position="345"/>
    </location>
</feature>
<dbReference type="Pfam" id="PF02518">
    <property type="entry name" value="HATPase_c"/>
    <property type="match status" value="1"/>
</dbReference>
<protein>
    <recommendedName>
        <fullName evidence="6">Histidine kinase/HSP90-like ATPase domain-containing protein</fullName>
    </recommendedName>
</protein>
<reference evidence="7 8" key="1">
    <citation type="submission" date="2020-07" db="EMBL/GenBank/DDBJ databases">
        <title>Complete genome sequence of Mycolicibacterium litorale like strain isolated from cardiac implantable electronic device infection.</title>
        <authorList>
            <person name="Fukano H."/>
            <person name="Miyama H."/>
            <person name="Hoshino Y."/>
        </authorList>
    </citation>
    <scope>NUCLEOTIDE SEQUENCE [LARGE SCALE GENOMIC DNA]</scope>
    <source>
        <strain evidence="7 8">NIIDNTM18</strain>
    </source>
</reference>
<organism evidence="7 8">
    <name type="scientific">Mycolicibacterium litorale</name>
    <dbReference type="NCBI Taxonomy" id="758802"/>
    <lineage>
        <taxon>Bacteria</taxon>
        <taxon>Bacillati</taxon>
        <taxon>Actinomycetota</taxon>
        <taxon>Actinomycetes</taxon>
        <taxon>Mycobacteriales</taxon>
        <taxon>Mycobacteriaceae</taxon>
        <taxon>Mycolicibacterium</taxon>
    </lineage>
</organism>
<dbReference type="PANTHER" id="PTHR24421:SF61">
    <property type="entry name" value="OXYGEN SENSOR HISTIDINE KINASE NREB"/>
    <property type="match status" value="1"/>
</dbReference>
<feature type="transmembrane region" description="Helical" evidence="5">
    <location>
        <begin position="82"/>
        <end position="111"/>
    </location>
</feature>
<dbReference type="InterPro" id="IPR050482">
    <property type="entry name" value="Sensor_HK_TwoCompSys"/>
</dbReference>
<dbReference type="EMBL" id="AP023287">
    <property type="protein sequence ID" value="BCI50929.1"/>
    <property type="molecule type" value="Genomic_DNA"/>
</dbReference>
<accession>A0A6S6NXU0</accession>
<feature type="transmembrane region" description="Helical" evidence="5">
    <location>
        <begin position="369"/>
        <end position="391"/>
    </location>
</feature>
<evidence type="ECO:0000313" key="8">
    <source>
        <dbReference type="Proteomes" id="UP000515734"/>
    </source>
</evidence>
<dbReference type="Gene3D" id="3.30.565.10">
    <property type="entry name" value="Histidine kinase-like ATPase, C-terminal domain"/>
    <property type="match status" value="1"/>
</dbReference>
<feature type="transmembrane region" description="Helical" evidence="5">
    <location>
        <begin position="500"/>
        <end position="521"/>
    </location>
</feature>
<feature type="transmembrane region" description="Helical" evidence="5">
    <location>
        <begin position="131"/>
        <end position="152"/>
    </location>
</feature>
<keyword evidence="2" id="KW-0418">Kinase</keyword>
<dbReference type="InterPro" id="IPR003594">
    <property type="entry name" value="HATPase_dom"/>
</dbReference>
<feature type="transmembrane region" description="Helical" evidence="5">
    <location>
        <begin position="427"/>
        <end position="445"/>
    </location>
</feature>
<keyword evidence="5" id="KW-0472">Membrane</keyword>
<dbReference type="AlphaFoldDB" id="A0A6S6NXU0"/>
<evidence type="ECO:0000256" key="5">
    <source>
        <dbReference type="SAM" id="Phobius"/>
    </source>
</evidence>
<proteinExistence type="predicted"/>
<sequence length="747" mass="78814">MRHCVNGGVAAIALAEPESGVSGTGRWLLGGVLVWALVRAATRSQRHTLTAIDFAVTLAVCLGIPELTTDPAFYMTNSAPQAIAGTAVVSFAVSLPAAATAAMTVAIAAAYATGTAGVTGWDDVWSVLAVYYFALQWVTASMIRAMLLRVAAAVDRARRGREAAQMARQVDEAVRNFEREQLALLHDTAASTLLMVGQGVDLPPDRLAAQAGRDLELLRDGPWHHRSAPVELIGQLRALTTLARTPAVVDGVGPRWVDSRIAQAVLAATREAINNVDRHARAGRIRIVPEDGLVSVIDDGIGFDPARVGAGHGLAESITARMRRAGGGAEVISAPGAGTTVVLRWSPGPAASAPADAVQPDGSIERMRLIYAWALTGYAVANLVTTVPYAVAYAGHPVAQIVLAAVAGTCAVLAVPACRGRVPLPMWFGPAVLTAVLIAQIMLLAPEQIGTQADWTQGGIGWCVVLWVLSTRIPRAAGILVGVWVVGGILEICRNPVSDAVVNVGLGTASILGVQLFALIFDGLMREAAADVEADVTAQNRVVVSERIARAVAEDYRRRYARLVDNVVPLLQRLSEGEVVSEAMQREARAESRRLRVLFDQSRTFSHPVMRRLRPVIDRADAAGVDVVVDVSSDLPALDGDAAEALIEPLDTALSTGMSSAHVVIGASEDALNMSVVCRDVVDPTALAAKIRSAGGQVIVDGRTVWVIVENGMNASAHERLTDEAPNGDPSSAWPPNLETPDLDQRR</sequence>
<evidence type="ECO:0000256" key="4">
    <source>
        <dbReference type="SAM" id="MobiDB-lite"/>
    </source>
</evidence>
<keyword evidence="1" id="KW-0808">Transferase</keyword>
<evidence type="ECO:0000259" key="6">
    <source>
        <dbReference type="Pfam" id="PF02518"/>
    </source>
</evidence>
<dbReference type="Proteomes" id="UP000515734">
    <property type="component" value="Chromosome"/>
</dbReference>
<evidence type="ECO:0000313" key="7">
    <source>
        <dbReference type="EMBL" id="BCI50929.1"/>
    </source>
</evidence>
<keyword evidence="5" id="KW-0812">Transmembrane</keyword>
<name>A0A6S6NXU0_9MYCO</name>
<keyword evidence="3" id="KW-0902">Two-component regulatory system</keyword>
<dbReference type="GO" id="GO:0016301">
    <property type="term" value="F:kinase activity"/>
    <property type="evidence" value="ECO:0007669"/>
    <property type="project" value="UniProtKB-KW"/>
</dbReference>
<dbReference type="SUPFAM" id="SSF55874">
    <property type="entry name" value="ATPase domain of HSP90 chaperone/DNA topoisomerase II/histidine kinase"/>
    <property type="match status" value="1"/>
</dbReference>
<feature type="transmembrane region" description="Helical" evidence="5">
    <location>
        <begin position="476"/>
        <end position="493"/>
    </location>
</feature>
<evidence type="ECO:0000256" key="2">
    <source>
        <dbReference type="ARBA" id="ARBA00022777"/>
    </source>
</evidence>
<dbReference type="PANTHER" id="PTHR24421">
    <property type="entry name" value="NITRATE/NITRITE SENSOR PROTEIN NARX-RELATED"/>
    <property type="match status" value="1"/>
</dbReference>
<feature type="region of interest" description="Disordered" evidence="4">
    <location>
        <begin position="721"/>
        <end position="747"/>
    </location>
</feature>